<reference evidence="3 4" key="1">
    <citation type="journal article" date="2018" name="Genome Biol. Evol.">
        <title>Multiple Roots of Fruiting Body Formation in Amoebozoa.</title>
        <authorList>
            <person name="Hillmann F."/>
            <person name="Forbes G."/>
            <person name="Novohradska S."/>
            <person name="Ferling I."/>
            <person name="Riege K."/>
            <person name="Groth M."/>
            <person name="Westermann M."/>
            <person name="Marz M."/>
            <person name="Spaller T."/>
            <person name="Winckler T."/>
            <person name="Schaap P."/>
            <person name="Glockner G."/>
        </authorList>
    </citation>
    <scope>NUCLEOTIDE SEQUENCE [LARGE SCALE GENOMIC DNA]</scope>
    <source>
        <strain evidence="3 4">Jena</strain>
    </source>
</reference>
<name>A0A2P6NP99_9EUKA</name>
<accession>A0A2P6NP99</accession>
<feature type="domain" description="CASTOR1 N-terminal" evidence="2">
    <location>
        <begin position="21"/>
        <end position="64"/>
    </location>
</feature>
<evidence type="ECO:0000259" key="2">
    <source>
        <dbReference type="Pfam" id="PF18700"/>
    </source>
</evidence>
<organism evidence="3 4">
    <name type="scientific">Planoprotostelium fungivorum</name>
    <dbReference type="NCBI Taxonomy" id="1890364"/>
    <lineage>
        <taxon>Eukaryota</taxon>
        <taxon>Amoebozoa</taxon>
        <taxon>Evosea</taxon>
        <taxon>Variosea</taxon>
        <taxon>Cavosteliida</taxon>
        <taxon>Cavosteliaceae</taxon>
        <taxon>Planoprotostelium</taxon>
    </lineage>
</organism>
<dbReference type="Gene3D" id="3.30.2130.10">
    <property type="entry name" value="VC0802-like"/>
    <property type="match status" value="2"/>
</dbReference>
<feature type="domain" description="CASTOR ACT" evidence="1">
    <location>
        <begin position="115"/>
        <end position="177"/>
    </location>
</feature>
<feature type="domain" description="CASTOR ACT" evidence="1">
    <location>
        <begin position="285"/>
        <end position="346"/>
    </location>
</feature>
<dbReference type="InterPro" id="IPR040778">
    <property type="entry name" value="CASTOR1_N"/>
</dbReference>
<dbReference type="InterPro" id="IPR045865">
    <property type="entry name" value="ACT-like_dom_sf"/>
</dbReference>
<dbReference type="Pfam" id="PF13840">
    <property type="entry name" value="ACT_7"/>
    <property type="match status" value="2"/>
</dbReference>
<dbReference type="OrthoDB" id="58529at2759"/>
<dbReference type="InParanoid" id="A0A2P6NP99"/>
<proteinExistence type="predicted"/>
<gene>
    <name evidence="3" type="ORF">PROFUN_05972</name>
</gene>
<comment type="caution">
    <text evidence="3">The sequence shown here is derived from an EMBL/GenBank/DDBJ whole genome shotgun (WGS) entry which is preliminary data.</text>
</comment>
<dbReference type="PANTHER" id="PTHR31131:SF6">
    <property type="entry name" value="CASTOR ACT DOMAIN-CONTAINING PROTEIN"/>
    <property type="match status" value="1"/>
</dbReference>
<sequence>MQQELVLAVLPFRLSIIHVPHKSSMPLLAHTLLKIFLYPPKGESRFFSMTETETEVSIILDEDTLSLFPTCKTFVTPFCAEEEKQEDKSSNRKSAVISGNDTQNIIAQMTGLEAVDTRWRAVQIYDDSAGMSSTKVLTALSKPLAAAGISIFNLSTYESDYVLMPEDRIYDALDIIQKEFNVLADGLDDLKENFPRPETKLTPPSKNERERVHRLTLPSITSLHLIGIQKHLVQQVGAHILKLLLFPPSHKRFLSYTETEDEISIVLDKESLECIPDDIVKHSAEMWQYLKVNDGPLGFTETGIVSSIADTLSHAGVSIFYISTFETDYVLIAEADSEKAVAHLREHKNKFTFD</sequence>
<dbReference type="PANTHER" id="PTHR31131">
    <property type="entry name" value="CHROMOSOME 1, WHOLE GENOME SHOTGUN SEQUENCE"/>
    <property type="match status" value="1"/>
</dbReference>
<protein>
    <recommendedName>
        <fullName evidence="5">CASTOR ACT domain-containing protein</fullName>
    </recommendedName>
</protein>
<dbReference type="Pfam" id="PF18700">
    <property type="entry name" value="Castor1_N"/>
    <property type="match status" value="1"/>
</dbReference>
<evidence type="ECO:0000259" key="1">
    <source>
        <dbReference type="Pfam" id="PF13840"/>
    </source>
</evidence>
<dbReference type="InterPro" id="IPR027795">
    <property type="entry name" value="CASTOR_ACT_dom"/>
</dbReference>
<dbReference type="AlphaFoldDB" id="A0A2P6NP99"/>
<dbReference type="SUPFAM" id="SSF55021">
    <property type="entry name" value="ACT-like"/>
    <property type="match status" value="2"/>
</dbReference>
<keyword evidence="4" id="KW-1185">Reference proteome</keyword>
<evidence type="ECO:0000313" key="4">
    <source>
        <dbReference type="Proteomes" id="UP000241769"/>
    </source>
</evidence>
<dbReference type="STRING" id="1890364.A0A2P6NP99"/>
<dbReference type="InterPro" id="IPR051719">
    <property type="entry name" value="CASTOR_mTORC1"/>
</dbReference>
<evidence type="ECO:0008006" key="5">
    <source>
        <dbReference type="Google" id="ProtNLM"/>
    </source>
</evidence>
<dbReference type="EMBL" id="MDYQ01000039">
    <property type="protein sequence ID" value="PRP85780.1"/>
    <property type="molecule type" value="Genomic_DNA"/>
</dbReference>
<dbReference type="Proteomes" id="UP000241769">
    <property type="component" value="Unassembled WGS sequence"/>
</dbReference>
<evidence type="ECO:0000313" key="3">
    <source>
        <dbReference type="EMBL" id="PRP85780.1"/>
    </source>
</evidence>